<dbReference type="GO" id="GO:0003676">
    <property type="term" value="F:nucleic acid binding"/>
    <property type="evidence" value="ECO:0007669"/>
    <property type="project" value="InterPro"/>
</dbReference>
<feature type="region of interest" description="Disordered" evidence="1">
    <location>
        <begin position="297"/>
        <end position="588"/>
    </location>
</feature>
<evidence type="ECO:0008006" key="4">
    <source>
        <dbReference type="Google" id="ProtNLM"/>
    </source>
</evidence>
<gene>
    <name evidence="2" type="ORF">IE81DRAFT_348300</name>
</gene>
<feature type="compositionally biased region" description="Basic and acidic residues" evidence="1">
    <location>
        <begin position="543"/>
        <end position="588"/>
    </location>
</feature>
<reference evidence="2 3" key="1">
    <citation type="journal article" date="2018" name="Mol. Biol. Evol.">
        <title>Broad Genomic Sampling Reveals a Smut Pathogenic Ancestry of the Fungal Clade Ustilaginomycotina.</title>
        <authorList>
            <person name="Kijpornyongpan T."/>
            <person name="Mondo S.J."/>
            <person name="Barry K."/>
            <person name="Sandor L."/>
            <person name="Lee J."/>
            <person name="Lipzen A."/>
            <person name="Pangilinan J."/>
            <person name="LaButti K."/>
            <person name="Hainaut M."/>
            <person name="Henrissat B."/>
            <person name="Grigoriev I.V."/>
            <person name="Spatafora J.W."/>
            <person name="Aime M.C."/>
        </authorList>
    </citation>
    <scope>NUCLEOTIDE SEQUENCE [LARGE SCALE GENOMIC DNA]</scope>
    <source>
        <strain evidence="2 3">MCA 4658</strain>
    </source>
</reference>
<feature type="compositionally biased region" description="Basic and acidic residues" evidence="1">
    <location>
        <begin position="503"/>
        <end position="522"/>
    </location>
</feature>
<dbReference type="RefSeq" id="XP_025368653.1">
    <property type="nucleotide sequence ID" value="XM_025516243.1"/>
</dbReference>
<feature type="compositionally biased region" description="Basic residues" evidence="1">
    <location>
        <begin position="491"/>
        <end position="500"/>
    </location>
</feature>
<feature type="compositionally biased region" description="Polar residues" evidence="1">
    <location>
        <begin position="431"/>
        <end position="447"/>
    </location>
</feature>
<keyword evidence="3" id="KW-1185">Reference proteome</keyword>
<dbReference type="AlphaFoldDB" id="A0A316VYM1"/>
<feature type="region of interest" description="Disordered" evidence="1">
    <location>
        <begin position="144"/>
        <end position="207"/>
    </location>
</feature>
<proteinExistence type="predicted"/>
<dbReference type="Gene3D" id="3.30.420.10">
    <property type="entry name" value="Ribonuclease H-like superfamily/Ribonuclease H"/>
    <property type="match status" value="1"/>
</dbReference>
<organism evidence="2 3">
    <name type="scientific">Ceraceosorus guamensis</name>
    <dbReference type="NCBI Taxonomy" id="1522189"/>
    <lineage>
        <taxon>Eukaryota</taxon>
        <taxon>Fungi</taxon>
        <taxon>Dikarya</taxon>
        <taxon>Basidiomycota</taxon>
        <taxon>Ustilaginomycotina</taxon>
        <taxon>Exobasidiomycetes</taxon>
        <taxon>Ceraceosorales</taxon>
        <taxon>Ceraceosoraceae</taxon>
        <taxon>Ceraceosorus</taxon>
    </lineage>
</organism>
<name>A0A316VYM1_9BASI</name>
<feature type="compositionally biased region" description="Polar residues" evidence="1">
    <location>
        <begin position="174"/>
        <end position="191"/>
    </location>
</feature>
<evidence type="ECO:0000256" key="1">
    <source>
        <dbReference type="SAM" id="MobiDB-lite"/>
    </source>
</evidence>
<dbReference type="OrthoDB" id="2554528at2759"/>
<dbReference type="Proteomes" id="UP000245783">
    <property type="component" value="Unassembled WGS sequence"/>
</dbReference>
<sequence>MTSMLGHVRNAATSRTKVKDHQCNVGYPITVHTSATAVDVGNVRDPLPVGAWALHFGAGHPLNGSGPVIPASEQYASPYQTTSSVSVGSVSRRAELVSAIEALVAIKDFYGGDGVRGVCAHVYTDSIYVAKLWGEWLEMWERNGWPGEGEEPEPTVPIQDRRPTAPGLRDSGIAMSNSSHGSPASRTSNLPSVGGPSRARSYSRQSAKGVGSIKAASSIMSANSDVSISMSSPHLFTARGRPFDEDLMRELAELREYFGELQRCGKGGCYFYAASRGESPAWNLSRELARQSGAEVLRTAGQSRRRRPTKGSNGDKPPSILSQTSRTSRTSRSAPVSRSGMVTSTSWRSDSGTVPDVPAIPSRHAQRSSRVPDLPACEASPTMSIHSDPSSQSPNASVSATNSSEGRITSSHSNTGISAAAPIRGALKNGATRSSGDLRQSESNGSRQDTKNRHVARFSAVSPVPESPAPRAVDLPGEMSAQPSGYQPHKSGPRTSRRVSHYATKEEASEELDRHYVRRTDNRLPAAAEAAGWSTEQIDSDESDIRHSGPESHEARQLKPERHLKPDDVAQPGNHERQTIAQLEREPKKKGFLSRLRFKIKA</sequence>
<dbReference type="SUPFAM" id="SSF53098">
    <property type="entry name" value="Ribonuclease H-like"/>
    <property type="match status" value="1"/>
</dbReference>
<evidence type="ECO:0000313" key="3">
    <source>
        <dbReference type="Proteomes" id="UP000245783"/>
    </source>
</evidence>
<feature type="compositionally biased region" description="Low complexity" evidence="1">
    <location>
        <begin position="319"/>
        <end position="339"/>
    </location>
</feature>
<dbReference type="GeneID" id="37038113"/>
<dbReference type="InParanoid" id="A0A316VYM1"/>
<feature type="compositionally biased region" description="Polar residues" evidence="1">
    <location>
        <begin position="381"/>
        <end position="417"/>
    </location>
</feature>
<protein>
    <recommendedName>
        <fullName evidence="4">RNase H type-1 domain-containing protein</fullName>
    </recommendedName>
</protein>
<evidence type="ECO:0000313" key="2">
    <source>
        <dbReference type="EMBL" id="PWN41493.1"/>
    </source>
</evidence>
<dbReference type="InterPro" id="IPR012337">
    <property type="entry name" value="RNaseH-like_sf"/>
</dbReference>
<accession>A0A316VYM1</accession>
<dbReference type="InterPro" id="IPR036397">
    <property type="entry name" value="RNaseH_sf"/>
</dbReference>
<feature type="compositionally biased region" description="Polar residues" evidence="1">
    <location>
        <begin position="340"/>
        <end position="352"/>
    </location>
</feature>
<feature type="compositionally biased region" description="Low complexity" evidence="1">
    <location>
        <begin position="459"/>
        <end position="473"/>
    </location>
</feature>
<dbReference type="EMBL" id="KZ819392">
    <property type="protein sequence ID" value="PWN41493.1"/>
    <property type="molecule type" value="Genomic_DNA"/>
</dbReference>